<accession>A0A239E9J2</accession>
<dbReference type="AlphaFoldDB" id="A0A239E9J2"/>
<keyword evidence="1" id="KW-0732">Signal</keyword>
<name>A0A239E9J2_9BACT</name>
<feature type="signal peptide" evidence="1">
    <location>
        <begin position="1"/>
        <end position="26"/>
    </location>
</feature>
<dbReference type="EMBL" id="FZOK01000009">
    <property type="protein sequence ID" value="SNS41287.1"/>
    <property type="molecule type" value="Genomic_DNA"/>
</dbReference>
<dbReference type="RefSeq" id="WP_089240611.1">
    <property type="nucleotide sequence ID" value="NZ_FZOK01000009.1"/>
</dbReference>
<organism evidence="2 3">
    <name type="scientific">Belliella buryatensis</name>
    <dbReference type="NCBI Taxonomy" id="1500549"/>
    <lineage>
        <taxon>Bacteria</taxon>
        <taxon>Pseudomonadati</taxon>
        <taxon>Bacteroidota</taxon>
        <taxon>Cytophagia</taxon>
        <taxon>Cytophagales</taxon>
        <taxon>Cyclobacteriaceae</taxon>
        <taxon>Belliella</taxon>
    </lineage>
</organism>
<dbReference type="Proteomes" id="UP000198480">
    <property type="component" value="Unassembled WGS sequence"/>
</dbReference>
<evidence type="ECO:0008006" key="4">
    <source>
        <dbReference type="Google" id="ProtNLM"/>
    </source>
</evidence>
<evidence type="ECO:0000313" key="3">
    <source>
        <dbReference type="Proteomes" id="UP000198480"/>
    </source>
</evidence>
<evidence type="ECO:0000256" key="1">
    <source>
        <dbReference type="SAM" id="SignalP"/>
    </source>
</evidence>
<gene>
    <name evidence="2" type="ORF">SAMN06295967_10939</name>
</gene>
<proteinExistence type="predicted"/>
<sequence length="338" mass="36444">MKNTFTNYFKATLWSVALVFGMMACAQMEDLDRTLDSEIMRKSSPINTGNFLNARVGSYTNEGEAGPYDISLNVENNNDGTFTWTWDFANREGAQDISHWNIIPAECLELGDIVTAEFNIGNGWVSFDPTFGEDSSVTNGPSASLDCAQGTDVLKFDAGTSNVSYRLVLNKAFSVDMTATSVFKGGNDPACGIITYPGIGCDTVIEEDTCYKDETAWSFGTRFNERGNWAMYTAYESGKEVALIAGQHYEIGTVSFGAVVDGEVEITISLNADGAFQDVASNVKIQGYDKAPSGNPAPGRFAFHGDASGSTFTATVPAAKFYGVHVDAARVVECPIEE</sequence>
<keyword evidence="3" id="KW-1185">Reference proteome</keyword>
<protein>
    <recommendedName>
        <fullName evidence="4">PKD domain-containing protein</fullName>
    </recommendedName>
</protein>
<reference evidence="3" key="1">
    <citation type="submission" date="2017-06" db="EMBL/GenBank/DDBJ databases">
        <authorList>
            <person name="Varghese N."/>
            <person name="Submissions S."/>
        </authorList>
    </citation>
    <scope>NUCLEOTIDE SEQUENCE [LARGE SCALE GENOMIC DNA]</scope>
    <source>
        <strain evidence="3">5C</strain>
    </source>
</reference>
<feature type="chain" id="PRO_5012218494" description="PKD domain-containing protein" evidence="1">
    <location>
        <begin position="27"/>
        <end position="338"/>
    </location>
</feature>
<dbReference type="OrthoDB" id="831702at2"/>
<dbReference type="PROSITE" id="PS51257">
    <property type="entry name" value="PROKAR_LIPOPROTEIN"/>
    <property type="match status" value="1"/>
</dbReference>
<evidence type="ECO:0000313" key="2">
    <source>
        <dbReference type="EMBL" id="SNS41287.1"/>
    </source>
</evidence>